<evidence type="ECO:0000313" key="3">
    <source>
        <dbReference type="Proteomes" id="UP001605036"/>
    </source>
</evidence>
<evidence type="ECO:0000313" key="2">
    <source>
        <dbReference type="EMBL" id="KAL2632638.1"/>
    </source>
</evidence>
<dbReference type="Proteomes" id="UP001605036">
    <property type="component" value="Unassembled WGS sequence"/>
</dbReference>
<sequence length="97" mass="10903">MVIAIRGSRFQQQVRSFAEERRMRQVGSLRERPKSGNSNGKAPRGRLRVFFYHGEKEIGGRTSACWCCWKGGGGSSLFTAKRVSCAGEEPFYIIVTE</sequence>
<reference evidence="2 3" key="1">
    <citation type="submission" date="2024-09" db="EMBL/GenBank/DDBJ databases">
        <title>Chromosome-scale assembly of Riccia fluitans.</title>
        <authorList>
            <person name="Paukszto L."/>
            <person name="Sawicki J."/>
            <person name="Karawczyk K."/>
            <person name="Piernik-Szablinska J."/>
            <person name="Szczecinska M."/>
            <person name="Mazdziarz M."/>
        </authorList>
    </citation>
    <scope>NUCLEOTIDE SEQUENCE [LARGE SCALE GENOMIC DNA]</scope>
    <source>
        <strain evidence="2">Rf_01</strain>
        <tissue evidence="2">Aerial parts of the thallus</tissue>
    </source>
</reference>
<gene>
    <name evidence="2" type="ORF">R1flu_004117</name>
</gene>
<name>A0ABD1YPN0_9MARC</name>
<evidence type="ECO:0000256" key="1">
    <source>
        <dbReference type="SAM" id="MobiDB-lite"/>
    </source>
</evidence>
<protein>
    <submittedName>
        <fullName evidence="2">Uncharacterized protein</fullName>
    </submittedName>
</protein>
<dbReference type="AlphaFoldDB" id="A0ABD1YPN0"/>
<accession>A0ABD1YPN0</accession>
<feature type="region of interest" description="Disordered" evidence="1">
    <location>
        <begin position="24"/>
        <end position="44"/>
    </location>
</feature>
<organism evidence="2 3">
    <name type="scientific">Riccia fluitans</name>
    <dbReference type="NCBI Taxonomy" id="41844"/>
    <lineage>
        <taxon>Eukaryota</taxon>
        <taxon>Viridiplantae</taxon>
        <taxon>Streptophyta</taxon>
        <taxon>Embryophyta</taxon>
        <taxon>Marchantiophyta</taxon>
        <taxon>Marchantiopsida</taxon>
        <taxon>Marchantiidae</taxon>
        <taxon>Marchantiales</taxon>
        <taxon>Ricciaceae</taxon>
        <taxon>Riccia</taxon>
    </lineage>
</organism>
<dbReference type="EMBL" id="JBHFFA010000003">
    <property type="protein sequence ID" value="KAL2632638.1"/>
    <property type="molecule type" value="Genomic_DNA"/>
</dbReference>
<keyword evidence="3" id="KW-1185">Reference proteome</keyword>
<feature type="compositionally biased region" description="Basic and acidic residues" evidence="1">
    <location>
        <begin position="24"/>
        <end position="34"/>
    </location>
</feature>
<proteinExistence type="predicted"/>
<comment type="caution">
    <text evidence="2">The sequence shown here is derived from an EMBL/GenBank/DDBJ whole genome shotgun (WGS) entry which is preliminary data.</text>
</comment>